<dbReference type="EMBL" id="BMVU01000003">
    <property type="protein sequence ID" value="GGX58888.1"/>
    <property type="molecule type" value="Genomic_DNA"/>
</dbReference>
<organism evidence="4 5">
    <name type="scientific">Streptomyces minutiscleroticus</name>
    <dbReference type="NCBI Taxonomy" id="68238"/>
    <lineage>
        <taxon>Bacteria</taxon>
        <taxon>Bacillati</taxon>
        <taxon>Actinomycetota</taxon>
        <taxon>Actinomycetes</taxon>
        <taxon>Kitasatosporales</taxon>
        <taxon>Streptomycetaceae</taxon>
        <taxon>Streptomyces</taxon>
    </lineage>
</organism>
<dbReference type="Pfam" id="PF01740">
    <property type="entry name" value="STAS"/>
    <property type="match status" value="1"/>
</dbReference>
<comment type="caution">
    <text evidence="4">The sequence shown here is derived from an EMBL/GenBank/DDBJ whole genome shotgun (WGS) entry which is preliminary data.</text>
</comment>
<dbReference type="InterPro" id="IPR002645">
    <property type="entry name" value="STAS_dom"/>
</dbReference>
<accession>A0A918KCT5</accession>
<dbReference type="InterPro" id="IPR036513">
    <property type="entry name" value="STAS_dom_sf"/>
</dbReference>
<name>A0A918KCT5_9ACTN</name>
<dbReference type="RefSeq" id="WP_229919148.1">
    <property type="nucleotide sequence ID" value="NZ_BMVU01000003.1"/>
</dbReference>
<keyword evidence="5" id="KW-1185">Reference proteome</keyword>
<feature type="domain" description="STAS" evidence="3">
    <location>
        <begin position="13"/>
        <end position="121"/>
    </location>
</feature>
<dbReference type="Gene3D" id="3.30.750.24">
    <property type="entry name" value="STAS domain"/>
    <property type="match status" value="1"/>
</dbReference>
<dbReference type="Proteomes" id="UP000619244">
    <property type="component" value="Unassembled WGS sequence"/>
</dbReference>
<evidence type="ECO:0000259" key="3">
    <source>
        <dbReference type="PROSITE" id="PS50801"/>
    </source>
</evidence>
<evidence type="ECO:0000313" key="4">
    <source>
        <dbReference type="EMBL" id="GGX58888.1"/>
    </source>
</evidence>
<dbReference type="AlphaFoldDB" id="A0A918KCT5"/>
<dbReference type="InterPro" id="IPR003658">
    <property type="entry name" value="Anti-sigma_ant"/>
</dbReference>
<dbReference type="PANTHER" id="PTHR33495:SF2">
    <property type="entry name" value="ANTI-SIGMA FACTOR ANTAGONIST TM_1081-RELATED"/>
    <property type="match status" value="1"/>
</dbReference>
<dbReference type="PROSITE" id="PS50801">
    <property type="entry name" value="STAS"/>
    <property type="match status" value="1"/>
</dbReference>
<dbReference type="GO" id="GO:0043856">
    <property type="term" value="F:anti-sigma factor antagonist activity"/>
    <property type="evidence" value="ECO:0007669"/>
    <property type="project" value="InterPro"/>
</dbReference>
<proteinExistence type="inferred from homology"/>
<sequence length="121" mass="12859">MTGFDGAAQPDPLSIITDTIEGVRVVVPRGEIDFGNRDHLARTLLAPGGTAPPRTVLDLSDVTFMDSSGINLLVVAHRTAVDAKGWLRLAGLHGTVLRVVRMAGIDAAIPCYTTLRYALHA</sequence>
<dbReference type="PANTHER" id="PTHR33495">
    <property type="entry name" value="ANTI-SIGMA FACTOR ANTAGONIST TM_1081-RELATED-RELATED"/>
    <property type="match status" value="1"/>
</dbReference>
<gene>
    <name evidence="4" type="ORF">GCM10010358_11300</name>
</gene>
<protein>
    <recommendedName>
        <fullName evidence="2">Anti-sigma factor antagonist</fullName>
    </recommendedName>
</protein>
<dbReference type="NCBIfam" id="TIGR00377">
    <property type="entry name" value="ant_ant_sig"/>
    <property type="match status" value="1"/>
</dbReference>
<reference evidence="4" key="2">
    <citation type="submission" date="2020-09" db="EMBL/GenBank/DDBJ databases">
        <authorList>
            <person name="Sun Q."/>
            <person name="Ohkuma M."/>
        </authorList>
    </citation>
    <scope>NUCLEOTIDE SEQUENCE</scope>
    <source>
        <strain evidence="4">JCM 4790</strain>
    </source>
</reference>
<reference evidence="4" key="1">
    <citation type="journal article" date="2014" name="Int. J. Syst. Evol. Microbiol.">
        <title>Complete genome sequence of Corynebacterium casei LMG S-19264T (=DSM 44701T), isolated from a smear-ripened cheese.</title>
        <authorList>
            <consortium name="US DOE Joint Genome Institute (JGI-PGF)"/>
            <person name="Walter F."/>
            <person name="Albersmeier A."/>
            <person name="Kalinowski J."/>
            <person name="Ruckert C."/>
        </authorList>
    </citation>
    <scope>NUCLEOTIDE SEQUENCE</scope>
    <source>
        <strain evidence="4">JCM 4790</strain>
    </source>
</reference>
<evidence type="ECO:0000256" key="1">
    <source>
        <dbReference type="ARBA" id="ARBA00009013"/>
    </source>
</evidence>
<dbReference type="CDD" id="cd07043">
    <property type="entry name" value="STAS_anti-anti-sigma_factors"/>
    <property type="match status" value="1"/>
</dbReference>
<comment type="similarity">
    <text evidence="1 2">Belongs to the anti-sigma-factor antagonist family.</text>
</comment>
<evidence type="ECO:0000313" key="5">
    <source>
        <dbReference type="Proteomes" id="UP000619244"/>
    </source>
</evidence>
<dbReference type="SUPFAM" id="SSF52091">
    <property type="entry name" value="SpoIIaa-like"/>
    <property type="match status" value="1"/>
</dbReference>
<evidence type="ECO:0000256" key="2">
    <source>
        <dbReference type="RuleBase" id="RU003749"/>
    </source>
</evidence>